<feature type="transmembrane region" description="Helical" evidence="5">
    <location>
        <begin position="189"/>
        <end position="210"/>
    </location>
</feature>
<protein>
    <submittedName>
        <fullName evidence="6">Divalent metal cation transporter</fullName>
    </submittedName>
</protein>
<evidence type="ECO:0000256" key="3">
    <source>
        <dbReference type="ARBA" id="ARBA00022989"/>
    </source>
</evidence>
<keyword evidence="7" id="KW-1185">Reference proteome</keyword>
<evidence type="ECO:0000256" key="5">
    <source>
        <dbReference type="SAM" id="Phobius"/>
    </source>
</evidence>
<feature type="transmembrane region" description="Helical" evidence="5">
    <location>
        <begin position="85"/>
        <end position="107"/>
    </location>
</feature>
<dbReference type="GO" id="GO:0015086">
    <property type="term" value="F:cadmium ion transmembrane transporter activity"/>
    <property type="evidence" value="ECO:0007669"/>
    <property type="project" value="TreeGrafter"/>
</dbReference>
<dbReference type="GO" id="GO:0005384">
    <property type="term" value="F:manganese ion transmembrane transporter activity"/>
    <property type="evidence" value="ECO:0007669"/>
    <property type="project" value="TreeGrafter"/>
</dbReference>
<dbReference type="PANTHER" id="PTHR11706:SF2">
    <property type="entry name" value="TRANSPORTER PROTEIN"/>
    <property type="match status" value="1"/>
</dbReference>
<feature type="transmembrane region" description="Helical" evidence="5">
    <location>
        <begin position="340"/>
        <end position="363"/>
    </location>
</feature>
<dbReference type="RefSeq" id="WP_194562298.1">
    <property type="nucleotide sequence ID" value="NZ_JADKPV010000001.1"/>
</dbReference>
<dbReference type="GO" id="GO:0005886">
    <property type="term" value="C:plasma membrane"/>
    <property type="evidence" value="ECO:0007669"/>
    <property type="project" value="TreeGrafter"/>
</dbReference>
<keyword evidence="4 5" id="KW-0472">Membrane</keyword>
<feature type="transmembrane region" description="Helical" evidence="5">
    <location>
        <begin position="18"/>
        <end position="36"/>
    </location>
</feature>
<feature type="transmembrane region" description="Helical" evidence="5">
    <location>
        <begin position="42"/>
        <end position="64"/>
    </location>
</feature>
<feature type="transmembrane region" description="Helical" evidence="5">
    <location>
        <begin position="317"/>
        <end position="334"/>
    </location>
</feature>
<feature type="transmembrane region" description="Helical" evidence="5">
    <location>
        <begin position="375"/>
        <end position="394"/>
    </location>
</feature>
<dbReference type="PANTHER" id="PTHR11706">
    <property type="entry name" value="SOLUTE CARRIER PROTEIN FAMILY 11 MEMBER"/>
    <property type="match status" value="1"/>
</dbReference>
<dbReference type="EMBL" id="JADKPV010000001">
    <property type="protein sequence ID" value="MBF4500884.1"/>
    <property type="molecule type" value="Genomic_DNA"/>
</dbReference>
<dbReference type="Proteomes" id="UP000622653">
    <property type="component" value="Unassembled WGS sequence"/>
</dbReference>
<evidence type="ECO:0000313" key="6">
    <source>
        <dbReference type="EMBL" id="MBF4500884.1"/>
    </source>
</evidence>
<evidence type="ECO:0000256" key="2">
    <source>
        <dbReference type="ARBA" id="ARBA00022692"/>
    </source>
</evidence>
<organism evidence="6 7">
    <name type="scientific">Savagea serpentis</name>
    <dbReference type="NCBI Taxonomy" id="2785297"/>
    <lineage>
        <taxon>Bacteria</taxon>
        <taxon>Bacillati</taxon>
        <taxon>Bacillota</taxon>
        <taxon>Bacilli</taxon>
        <taxon>Bacillales</taxon>
        <taxon>Caryophanaceae</taxon>
        <taxon>Savagea</taxon>
    </lineage>
</organism>
<keyword evidence="2 5" id="KW-0812">Transmembrane</keyword>
<feature type="transmembrane region" description="Helical" evidence="5">
    <location>
        <begin position="277"/>
        <end position="305"/>
    </location>
</feature>
<dbReference type="GO" id="GO:0034755">
    <property type="term" value="P:iron ion transmembrane transport"/>
    <property type="evidence" value="ECO:0007669"/>
    <property type="project" value="TreeGrafter"/>
</dbReference>
<keyword evidence="3 5" id="KW-1133">Transmembrane helix</keyword>
<feature type="transmembrane region" description="Helical" evidence="5">
    <location>
        <begin position="119"/>
        <end position="140"/>
    </location>
</feature>
<gene>
    <name evidence="6" type="ORF">IRY55_05845</name>
</gene>
<dbReference type="Pfam" id="PF01566">
    <property type="entry name" value="Nramp"/>
    <property type="match status" value="1"/>
</dbReference>
<dbReference type="InterPro" id="IPR001046">
    <property type="entry name" value="NRAMP_fam"/>
</dbReference>
<feature type="transmembrane region" description="Helical" evidence="5">
    <location>
        <begin position="231"/>
        <end position="257"/>
    </location>
</feature>
<evidence type="ECO:0000256" key="1">
    <source>
        <dbReference type="ARBA" id="ARBA00004141"/>
    </source>
</evidence>
<reference evidence="6" key="1">
    <citation type="submission" date="2020-11" db="EMBL/GenBank/DDBJ databases">
        <title>Multidrug resistant novel bacterium Savagea serpentis sp. nov., isolated from the scats of a vine snake (Ahaetulla nasuta).</title>
        <authorList>
            <person name="Venkata Ramana V."/>
            <person name="Vikas Patil S."/>
            <person name="Yogita Lugani V."/>
        </authorList>
    </citation>
    <scope>NUCLEOTIDE SEQUENCE</scope>
    <source>
        <strain evidence="6">SN6</strain>
    </source>
</reference>
<evidence type="ECO:0000256" key="4">
    <source>
        <dbReference type="ARBA" id="ARBA00023136"/>
    </source>
</evidence>
<feature type="transmembrane region" description="Helical" evidence="5">
    <location>
        <begin position="152"/>
        <end position="169"/>
    </location>
</feature>
<sequence>MKQPLLNEQQSSATKNSVLFGAAFLMATSSVGPGFLTQTAVFTQQLAASFAFVIMISLVLDVFAQMNVWRIIAVSGLRGQEIANKVLPGLGYVLAAFIVFGGLAFNIGNVAGAGLGLNAMLGIDPVLGAGISALFAIFVFAVKEAAKVMDRVAQLAGVTMLGLMIYVAFKTTPPVKEALANTLWPEQMSIFAIITLVGGTVGGYITFAGGHRLLDAGIKGQEGLPDVTKSSLIGIGVTGVMRIALFLAILGIVSQGYVLNEEGNPAAEAFQYALGDVGIQVFGIIMWAAAVTSVVGAAYTSVSFIRTFHPFIEKYSNWFIIGFIIVSTSVFLFIGRPVLVLILAGAANALILPLALGVMLIAAHRKDIVGTYKHPKWLTIPGIVVVIMMAIFSVKTLMEEIPKLFS</sequence>
<evidence type="ECO:0000313" key="7">
    <source>
        <dbReference type="Proteomes" id="UP000622653"/>
    </source>
</evidence>
<proteinExistence type="predicted"/>
<comment type="subcellular location">
    <subcellularLocation>
        <location evidence="1">Membrane</location>
        <topology evidence="1">Multi-pass membrane protein</topology>
    </subcellularLocation>
</comment>
<name>A0A8J7KL61_9BACL</name>
<comment type="caution">
    <text evidence="6">The sequence shown here is derived from an EMBL/GenBank/DDBJ whole genome shotgun (WGS) entry which is preliminary data.</text>
</comment>
<dbReference type="AlphaFoldDB" id="A0A8J7KL61"/>
<accession>A0A8J7KL61</accession>